<evidence type="ECO:0000256" key="2">
    <source>
        <dbReference type="ARBA" id="ARBA00023315"/>
    </source>
</evidence>
<keyword evidence="2" id="KW-0012">Acyltransferase</keyword>
<dbReference type="AlphaFoldDB" id="B8ELY6"/>
<dbReference type="EMBL" id="CP001280">
    <property type="protein sequence ID" value="ACK50767.1"/>
    <property type="molecule type" value="Genomic_DNA"/>
</dbReference>
<dbReference type="InterPro" id="IPR022211">
    <property type="entry name" value="PHBC_N"/>
</dbReference>
<dbReference type="eggNOG" id="COG3243">
    <property type="taxonomic scope" value="Bacteria"/>
</dbReference>
<dbReference type="OrthoDB" id="7208816at2"/>
<dbReference type="HOGENOM" id="CLU_017387_2_1_5"/>
<dbReference type="GO" id="GO:0016746">
    <property type="term" value="F:acyltransferase activity"/>
    <property type="evidence" value="ECO:0007669"/>
    <property type="project" value="UniProtKB-KW"/>
</dbReference>
<dbReference type="RefSeq" id="WP_012590837.1">
    <property type="nucleotide sequence ID" value="NC_011666.1"/>
</dbReference>
<protein>
    <submittedName>
        <fullName evidence="5">Poly-beta-hydroxybutyrate polymerase domain protein</fullName>
    </submittedName>
</protein>
<dbReference type="STRING" id="395965.Msil_1822"/>
<gene>
    <name evidence="5" type="ordered locus">Msil_1822</name>
</gene>
<dbReference type="Proteomes" id="UP000002257">
    <property type="component" value="Chromosome"/>
</dbReference>
<dbReference type="SUPFAM" id="SSF53474">
    <property type="entry name" value="alpha/beta-Hydrolases"/>
    <property type="match status" value="1"/>
</dbReference>
<keyword evidence="1" id="KW-0808">Transferase</keyword>
<evidence type="ECO:0000313" key="5">
    <source>
        <dbReference type="EMBL" id="ACK50767.1"/>
    </source>
</evidence>
<evidence type="ECO:0000259" key="3">
    <source>
        <dbReference type="Pfam" id="PF07167"/>
    </source>
</evidence>
<dbReference type="PANTHER" id="PTHR36837:SF5">
    <property type="entry name" value="POLY-3-HYDROXYBUTYRATE SYNTHASE"/>
    <property type="match status" value="1"/>
</dbReference>
<evidence type="ECO:0000313" key="6">
    <source>
        <dbReference type="Proteomes" id="UP000002257"/>
    </source>
</evidence>
<organism evidence="5 6">
    <name type="scientific">Methylocella silvestris (strain DSM 15510 / CIP 108128 / LMG 27833 / NCIMB 13906 / BL2)</name>
    <dbReference type="NCBI Taxonomy" id="395965"/>
    <lineage>
        <taxon>Bacteria</taxon>
        <taxon>Pseudomonadati</taxon>
        <taxon>Pseudomonadota</taxon>
        <taxon>Alphaproteobacteria</taxon>
        <taxon>Hyphomicrobiales</taxon>
        <taxon>Beijerinckiaceae</taxon>
        <taxon>Methylocella</taxon>
    </lineage>
</organism>
<dbReference type="PANTHER" id="PTHR36837">
    <property type="entry name" value="POLY(3-HYDROXYALKANOATE) POLYMERASE SUBUNIT PHAC"/>
    <property type="match status" value="1"/>
</dbReference>
<evidence type="ECO:0000256" key="1">
    <source>
        <dbReference type="ARBA" id="ARBA00022679"/>
    </source>
</evidence>
<name>B8ELY6_METSB</name>
<feature type="domain" description="Poly-beta-hydroxybutyrate polymerase N-terminal" evidence="3">
    <location>
        <begin position="96"/>
        <end position="263"/>
    </location>
</feature>
<feature type="domain" description="Poly-beta-hydroxybutyrate polymerase N-terminal" evidence="4">
    <location>
        <begin position="24"/>
        <end position="65"/>
    </location>
</feature>
<dbReference type="Pfam" id="PF07167">
    <property type="entry name" value="PhaC_N"/>
    <property type="match status" value="1"/>
</dbReference>
<dbReference type="InterPro" id="IPR051321">
    <property type="entry name" value="PHA/PHB_synthase"/>
</dbReference>
<dbReference type="Pfam" id="PF12551">
    <property type="entry name" value="PHBC_N"/>
    <property type="match status" value="1"/>
</dbReference>
<dbReference type="GO" id="GO:0042619">
    <property type="term" value="P:poly-hydroxybutyrate biosynthetic process"/>
    <property type="evidence" value="ECO:0007669"/>
    <property type="project" value="InterPro"/>
</dbReference>
<proteinExistence type="predicted"/>
<dbReference type="InterPro" id="IPR010941">
    <property type="entry name" value="PhaC_N"/>
</dbReference>
<keyword evidence="6" id="KW-1185">Reference proteome</keyword>
<evidence type="ECO:0000259" key="4">
    <source>
        <dbReference type="Pfam" id="PF12551"/>
    </source>
</evidence>
<dbReference type="KEGG" id="msl:Msil_1822"/>
<reference evidence="5 6" key="1">
    <citation type="journal article" date="2010" name="J. Bacteriol.">
        <title>Complete genome sequence of the aerobic facultative methanotroph Methylocella silvestris BL2.</title>
        <authorList>
            <person name="Chen Y."/>
            <person name="Crombie A."/>
            <person name="Rahman M.T."/>
            <person name="Dedysh S.N."/>
            <person name="Liesack W."/>
            <person name="Stott M.B."/>
            <person name="Alam M."/>
            <person name="Theisen A.R."/>
            <person name="Murrell J.C."/>
            <person name="Dunfield P.F."/>
        </authorList>
    </citation>
    <scope>NUCLEOTIDE SEQUENCE [LARGE SCALE GENOMIC DNA]</scope>
    <source>
        <strain evidence="6">DSM 15510 / CIP 108128 / LMG 27833 / NCIMB 13906 / BL2</strain>
    </source>
</reference>
<dbReference type="InterPro" id="IPR029058">
    <property type="entry name" value="AB_hydrolase_fold"/>
</dbReference>
<dbReference type="Gene3D" id="3.40.50.1820">
    <property type="entry name" value="alpha/beta hydrolase"/>
    <property type="match status" value="1"/>
</dbReference>
<sequence length="583" mass="64481">MNKQLFPQPVGPAVVKPPEADGAQFNALDSALHAAEGNFSGGLSVCAHWLAFLDWGAHLANAPFRRLELAQAAARQWRRFEGAVSGERPIEPPAGDHRFNDPAWRDPPFNAISQGFLLAEEWWALATKGARGVNADNQRIVSFAMRQLLDVWSPSNFFWLNPEALRATMKSGGVNLVHGAENLLTDFQESVTGRPCGGDGFRVGRDIAATPGKIVFRNELIELIQYAPTTASAHPEPVMIVPAWIMKYYILDLSPENSLIRFLVAQGYTVFALSWRNPGPAFRDFTLDDYRVKGVMSALDAVSDICGEAKIHACGYCLGGTILTIAAAAMARDGDERLASVTLFCAQTDFTEAGELKLFITEDQLAFLDDVMRAQGYLDSRQMAGAFRLLRSNDLIWSRMTRSYLMGEREHPNDLLTWNADGTRLPARMHSEYLRRLFLDNDLAEGRFLVAGRPVAISDIRAPLFVVATETDHIAPWRSVHKIELLNDADLTFVLTSGGHNAGVVSEPGHKHRHYSIGRRKVGALYIGPDDWLAQAERCEGSWWPAWWEWLDANSGPRVALPAMGSVHYPAIADAPGSYVLED</sequence>
<accession>B8ELY6</accession>